<proteinExistence type="predicted"/>
<reference evidence="1" key="2">
    <citation type="submission" date="2014-05" db="EMBL/GenBank/DDBJ databases">
        <title>The genome and life-stage specific transcriptomes of Globodera pallida elucidate key aspects of plant parasitism by a cyst nematode.</title>
        <authorList>
            <person name="Cotton J.A."/>
            <person name="Lilley C.J."/>
            <person name="Jones L.M."/>
            <person name="Kikuchi T."/>
            <person name="Reid A.J."/>
            <person name="Thorpe P."/>
            <person name="Tsai I.J."/>
            <person name="Beasley H."/>
            <person name="Blok V."/>
            <person name="Cock P.J.A."/>
            <person name="Van den Akker S.E."/>
            <person name="Holroyd N."/>
            <person name="Hunt M."/>
            <person name="Mantelin S."/>
            <person name="Naghra H."/>
            <person name="Pain A."/>
            <person name="Palomares-Rius J.E."/>
            <person name="Zarowiecki M."/>
            <person name="Berriman M."/>
            <person name="Jones J.T."/>
            <person name="Urwin P.E."/>
        </authorList>
    </citation>
    <scope>NUCLEOTIDE SEQUENCE [LARGE SCALE GENOMIC DNA]</scope>
    <source>
        <strain evidence="1">Lindley</strain>
    </source>
</reference>
<dbReference type="Proteomes" id="UP000050741">
    <property type="component" value="Unassembled WGS sequence"/>
</dbReference>
<evidence type="ECO:0000313" key="2">
    <source>
        <dbReference type="WBParaSite" id="GPLIN_001151000"/>
    </source>
</evidence>
<reference evidence="2" key="3">
    <citation type="submission" date="2016-06" db="UniProtKB">
        <authorList>
            <consortium name="WormBaseParasite"/>
        </authorList>
    </citation>
    <scope>IDENTIFICATION</scope>
</reference>
<sequence length="80" mass="9048">MENDNISLDCSDCEEEFEKAKQLSKEQEEHELVQLGILSGEKLSVHRSKSAPTKIDFTKMAVHQCGIVERMLVEADDVVK</sequence>
<keyword evidence="1" id="KW-1185">Reference proteome</keyword>
<dbReference type="AlphaFoldDB" id="A0A183CF55"/>
<evidence type="ECO:0000313" key="1">
    <source>
        <dbReference type="Proteomes" id="UP000050741"/>
    </source>
</evidence>
<name>A0A183CF55_GLOPA</name>
<dbReference type="WBParaSite" id="GPLIN_001151000">
    <property type="protein sequence ID" value="GPLIN_001151000"/>
    <property type="gene ID" value="GPLIN_001151000"/>
</dbReference>
<organism evidence="1 2">
    <name type="scientific">Globodera pallida</name>
    <name type="common">Potato cyst nematode worm</name>
    <name type="synonym">Heterodera pallida</name>
    <dbReference type="NCBI Taxonomy" id="36090"/>
    <lineage>
        <taxon>Eukaryota</taxon>
        <taxon>Metazoa</taxon>
        <taxon>Ecdysozoa</taxon>
        <taxon>Nematoda</taxon>
        <taxon>Chromadorea</taxon>
        <taxon>Rhabditida</taxon>
        <taxon>Tylenchina</taxon>
        <taxon>Tylenchomorpha</taxon>
        <taxon>Tylenchoidea</taxon>
        <taxon>Heteroderidae</taxon>
        <taxon>Heteroderinae</taxon>
        <taxon>Globodera</taxon>
    </lineage>
</organism>
<protein>
    <submittedName>
        <fullName evidence="2">FeoA domain-containing protein</fullName>
    </submittedName>
</protein>
<accession>A0A183CF55</accession>
<reference evidence="1" key="1">
    <citation type="submission" date="2013-12" db="EMBL/GenBank/DDBJ databases">
        <authorList>
            <person name="Aslett M."/>
        </authorList>
    </citation>
    <scope>NUCLEOTIDE SEQUENCE [LARGE SCALE GENOMIC DNA]</scope>
    <source>
        <strain evidence="1">Lindley</strain>
    </source>
</reference>